<feature type="transmembrane region" description="Helical" evidence="11">
    <location>
        <begin position="177"/>
        <end position="199"/>
    </location>
</feature>
<dbReference type="InterPro" id="IPR016439">
    <property type="entry name" value="Lag1/Lac1-like"/>
</dbReference>
<accession>A0AAN6GMS5</accession>
<dbReference type="PANTHER" id="PTHR12560:SF11">
    <property type="entry name" value="CERAMIDE SYNTHASE LAC1-RELATED"/>
    <property type="match status" value="1"/>
</dbReference>
<evidence type="ECO:0000313" key="14">
    <source>
        <dbReference type="Proteomes" id="UP001176517"/>
    </source>
</evidence>
<evidence type="ECO:0000313" key="13">
    <source>
        <dbReference type="EMBL" id="KAK0547822.1"/>
    </source>
</evidence>
<feature type="region of interest" description="Disordered" evidence="10">
    <location>
        <begin position="1"/>
        <end position="41"/>
    </location>
</feature>
<evidence type="ECO:0000256" key="7">
    <source>
        <dbReference type="ARBA" id="ARBA00023136"/>
    </source>
</evidence>
<dbReference type="PANTHER" id="PTHR12560">
    <property type="entry name" value="LONGEVITY ASSURANCE FACTOR 1 LAG1"/>
    <property type="match status" value="1"/>
</dbReference>
<dbReference type="GO" id="GO:0050291">
    <property type="term" value="F:sphingosine N-acyltransferase activity"/>
    <property type="evidence" value="ECO:0007669"/>
    <property type="project" value="UniProtKB-EC"/>
</dbReference>
<name>A0AAN6GMS5_9BASI</name>
<feature type="transmembrane region" description="Helical" evidence="11">
    <location>
        <begin position="57"/>
        <end position="76"/>
    </location>
</feature>
<dbReference type="Pfam" id="PF03798">
    <property type="entry name" value="TRAM_LAG1_CLN8"/>
    <property type="match status" value="1"/>
</dbReference>
<feature type="transmembrane region" description="Helical" evidence="11">
    <location>
        <begin position="257"/>
        <end position="279"/>
    </location>
</feature>
<evidence type="ECO:0000256" key="6">
    <source>
        <dbReference type="ARBA" id="ARBA00022989"/>
    </source>
</evidence>
<dbReference type="GO" id="GO:0005789">
    <property type="term" value="C:endoplasmic reticulum membrane"/>
    <property type="evidence" value="ECO:0007669"/>
    <property type="project" value="UniProtKB-SubCell"/>
</dbReference>
<dbReference type="PROSITE" id="PS50922">
    <property type="entry name" value="TLC"/>
    <property type="match status" value="1"/>
</dbReference>
<evidence type="ECO:0000256" key="4">
    <source>
        <dbReference type="ARBA" id="ARBA00022692"/>
    </source>
</evidence>
<feature type="transmembrane region" description="Helical" evidence="11">
    <location>
        <begin position="130"/>
        <end position="156"/>
    </location>
</feature>
<evidence type="ECO:0000256" key="1">
    <source>
        <dbReference type="ARBA" id="ARBA00004477"/>
    </source>
</evidence>
<dbReference type="InterPro" id="IPR006634">
    <property type="entry name" value="TLC-dom"/>
</dbReference>
<feature type="transmembrane region" description="Helical" evidence="11">
    <location>
        <begin position="299"/>
        <end position="319"/>
    </location>
</feature>
<dbReference type="AlphaFoldDB" id="A0AAN6GMS5"/>
<sequence>MSSKETTAASASGAQPASNTTTARQVSKASGSSTGAQPAPSIPYAARKRNIAIRWMIEPRLSLAMIIAVVSAKFIWDAAAPKSLGPNPFAYLTWLSHQVAPATVALLEPEAALPGSGDHLVRYQKGYGDLAFVAFYIVVYSFIRQASVLYVFAPFARRSGITNEAKVLRFTEQGYSLLYWGSSSIVGLYVMSFQESWWYKFEHFWLKYPHWLLRPELKAYYLLQAAYWSQQAIVMLLKIEKPRKDYYELVAHHLVTLWLIFWSYLINLTMIGTTVFVAMDVPDSFIATAKLLNYLGKDLAATVVFGTLVGVWTYFRIYLSALTLWSVWFEFDKIPEYARSWVPAQGHWLVWWMKYHIFAPLFLLLLLNIFWWALLWRVLFRALGGNAADEREEGEYETNAELKGEETKKSK</sequence>
<comment type="similarity">
    <text evidence="2">Belongs to the sphingosine N-acyltransferase family.</text>
</comment>
<protein>
    <submittedName>
        <fullName evidence="13">Sphingosine N-acyltransferase lag1</fullName>
        <ecNumber evidence="13">2.3.1.24</ecNumber>
    </submittedName>
</protein>
<keyword evidence="6 11" id="KW-1133">Transmembrane helix</keyword>
<organism evidence="13 14">
    <name type="scientific">Tilletia horrida</name>
    <dbReference type="NCBI Taxonomy" id="155126"/>
    <lineage>
        <taxon>Eukaryota</taxon>
        <taxon>Fungi</taxon>
        <taxon>Dikarya</taxon>
        <taxon>Basidiomycota</taxon>
        <taxon>Ustilaginomycotina</taxon>
        <taxon>Exobasidiomycetes</taxon>
        <taxon>Tilletiales</taxon>
        <taxon>Tilletiaceae</taxon>
        <taxon>Tilletia</taxon>
    </lineage>
</organism>
<keyword evidence="4 9" id="KW-0812">Transmembrane</keyword>
<comment type="subcellular location">
    <subcellularLocation>
        <location evidence="1">Endoplasmic reticulum membrane</location>
        <topology evidence="1">Multi-pass membrane protein</topology>
    </subcellularLocation>
</comment>
<keyword evidence="14" id="KW-1185">Reference proteome</keyword>
<reference evidence="13" key="1">
    <citation type="journal article" date="2023" name="PhytoFront">
        <title>Draft Genome Resources of Seven Strains of Tilletia horrida, Causal Agent of Kernel Smut of Rice.</title>
        <authorList>
            <person name="Khanal S."/>
            <person name="Antony Babu S."/>
            <person name="Zhou X.G."/>
        </authorList>
    </citation>
    <scope>NUCLEOTIDE SEQUENCE</scope>
    <source>
        <strain evidence="13">TX6</strain>
    </source>
</reference>
<evidence type="ECO:0000256" key="11">
    <source>
        <dbReference type="SAM" id="Phobius"/>
    </source>
</evidence>
<keyword evidence="3 13" id="KW-0808">Transferase</keyword>
<dbReference type="PIRSF" id="PIRSF005225">
    <property type="entry name" value="LAG1_LAC1"/>
    <property type="match status" value="1"/>
</dbReference>
<evidence type="ECO:0000259" key="12">
    <source>
        <dbReference type="PROSITE" id="PS50922"/>
    </source>
</evidence>
<gene>
    <name evidence="13" type="primary">LAG1</name>
    <name evidence="13" type="ORF">OC846_004704</name>
</gene>
<evidence type="ECO:0000256" key="9">
    <source>
        <dbReference type="PROSITE-ProRule" id="PRU00205"/>
    </source>
</evidence>
<feature type="compositionally biased region" description="Polar residues" evidence="10">
    <location>
        <begin position="1"/>
        <end position="36"/>
    </location>
</feature>
<dbReference type="Proteomes" id="UP001176517">
    <property type="component" value="Unassembled WGS sequence"/>
</dbReference>
<evidence type="ECO:0000256" key="2">
    <source>
        <dbReference type="ARBA" id="ARBA00009808"/>
    </source>
</evidence>
<feature type="region of interest" description="Disordered" evidence="10">
    <location>
        <begin position="389"/>
        <end position="411"/>
    </location>
</feature>
<dbReference type="EC" id="2.3.1.24" evidence="13"/>
<dbReference type="GO" id="GO:0046513">
    <property type="term" value="P:ceramide biosynthetic process"/>
    <property type="evidence" value="ECO:0007669"/>
    <property type="project" value="InterPro"/>
</dbReference>
<keyword evidence="7 9" id="KW-0472">Membrane</keyword>
<evidence type="ECO:0000256" key="3">
    <source>
        <dbReference type="ARBA" id="ARBA00022679"/>
    </source>
</evidence>
<comment type="caution">
    <text evidence="13">The sequence shown here is derived from an EMBL/GenBank/DDBJ whole genome shotgun (WGS) entry which is preliminary data.</text>
</comment>
<evidence type="ECO:0000256" key="8">
    <source>
        <dbReference type="ARBA" id="ARBA00023180"/>
    </source>
</evidence>
<feature type="transmembrane region" description="Helical" evidence="11">
    <location>
        <begin position="355"/>
        <end position="374"/>
    </location>
</feature>
<dbReference type="SMART" id="SM00724">
    <property type="entry name" value="TLC"/>
    <property type="match status" value="1"/>
</dbReference>
<proteinExistence type="inferred from homology"/>
<dbReference type="EMBL" id="JAPDMZ010000151">
    <property type="protein sequence ID" value="KAK0547822.1"/>
    <property type="molecule type" value="Genomic_DNA"/>
</dbReference>
<keyword evidence="5" id="KW-0256">Endoplasmic reticulum</keyword>
<feature type="compositionally biased region" description="Basic and acidic residues" evidence="10">
    <location>
        <begin position="400"/>
        <end position="411"/>
    </location>
</feature>
<keyword evidence="13" id="KW-0012">Acyltransferase</keyword>
<keyword evidence="8" id="KW-0325">Glycoprotein</keyword>
<feature type="domain" description="TLC" evidence="12">
    <location>
        <begin position="165"/>
        <end position="384"/>
    </location>
</feature>
<evidence type="ECO:0000256" key="5">
    <source>
        <dbReference type="ARBA" id="ARBA00022824"/>
    </source>
</evidence>
<evidence type="ECO:0000256" key="10">
    <source>
        <dbReference type="SAM" id="MobiDB-lite"/>
    </source>
</evidence>